<feature type="compositionally biased region" description="Polar residues" evidence="1">
    <location>
        <begin position="86"/>
        <end position="95"/>
    </location>
</feature>
<feature type="region of interest" description="Disordered" evidence="1">
    <location>
        <begin position="2129"/>
        <end position="2186"/>
    </location>
</feature>
<dbReference type="EMBL" id="BNCQ01000032">
    <property type="protein sequence ID" value="GIM09779.1"/>
    <property type="molecule type" value="Genomic_DNA"/>
</dbReference>
<feature type="region of interest" description="Disordered" evidence="1">
    <location>
        <begin position="2309"/>
        <end position="2346"/>
    </location>
</feature>
<feature type="region of interest" description="Disordered" evidence="1">
    <location>
        <begin position="1205"/>
        <end position="1227"/>
    </location>
</feature>
<feature type="region of interest" description="Disordered" evidence="1">
    <location>
        <begin position="959"/>
        <end position="995"/>
    </location>
</feature>
<feature type="compositionally biased region" description="Polar residues" evidence="1">
    <location>
        <begin position="347"/>
        <end position="359"/>
    </location>
</feature>
<feature type="region of interest" description="Disordered" evidence="1">
    <location>
        <begin position="1490"/>
        <end position="1516"/>
    </location>
</feature>
<feature type="region of interest" description="Disordered" evidence="1">
    <location>
        <begin position="2652"/>
        <end position="2673"/>
    </location>
</feature>
<reference evidence="2" key="1">
    <citation type="journal article" date="2021" name="Proc. Natl. Acad. Sci. U.S.A.">
        <title>Three genomes in the algal genus Volvox reveal the fate of a haploid sex-determining region after a transition to homothallism.</title>
        <authorList>
            <person name="Yamamoto K."/>
            <person name="Hamaji T."/>
            <person name="Kawai-Toyooka H."/>
            <person name="Matsuzaki R."/>
            <person name="Takahashi F."/>
            <person name="Nishimura Y."/>
            <person name="Kawachi M."/>
            <person name="Noguchi H."/>
            <person name="Minakuchi Y."/>
            <person name="Umen J.G."/>
            <person name="Toyoda A."/>
            <person name="Nozaki H."/>
        </authorList>
    </citation>
    <scope>NUCLEOTIDE SEQUENCE</scope>
    <source>
        <strain evidence="2">NIES-3785</strain>
    </source>
</reference>
<feature type="compositionally biased region" description="Polar residues" evidence="1">
    <location>
        <begin position="158"/>
        <end position="171"/>
    </location>
</feature>
<feature type="region of interest" description="Disordered" evidence="1">
    <location>
        <begin position="1241"/>
        <end position="1270"/>
    </location>
</feature>
<feature type="region of interest" description="Disordered" evidence="1">
    <location>
        <begin position="592"/>
        <end position="668"/>
    </location>
</feature>
<feature type="region of interest" description="Disordered" evidence="1">
    <location>
        <begin position="2220"/>
        <end position="2263"/>
    </location>
</feature>
<feature type="compositionally biased region" description="Acidic residues" evidence="1">
    <location>
        <begin position="1902"/>
        <end position="1914"/>
    </location>
</feature>
<sequence>MPSHSSITVPGFGEVPVVALGTVDGGFGTAGFGSDDEEPIFLSPIQRRLRERGGLFGFGGGTLSMLHSLAFSGLGTGLGLRSVSGSGTATGRNAPNSSLGGGNNSGLSGGNTGSLGGGVGGGASGSHGTLPQPRSLGLLDLHNRVSDLVRVRTPARRSVTSNSSDSTTEQLVLTGRGQDVRPLLASGGVEDRHGDVDENEDSDTEDDGVPDVCEDEDEALDYMDVDEAGEDEEYGEDDFDMEACDSDSYEAESVEASAARSLDNASGRRRPATTEGDGSCSTDSEASRYTLPASECASDGGEPLGCADGYGINGVCFSEEEEPLLAAHRAAEAQGGEQSFPEGAAELQSNPATQNTTQPGVEADAEIGRASGDNPIDATARPPLHPASDVAAIRAAYAADAAPGLAPGPRRRDSGTLSLAWAAARFALSAMLVPVRFVMYVAGLSSDAIAMSLASRILVTVASRPADRTVAPHSDGPAAAAGSGPSMVSGAHGQAGWRWRRMRSTYAGQEQGDGLNAGTFTDYGGRTRSSSGDNTQIIADTGAGDGVDGSVRYRATTGVAAAPTSMAPTTVEPMGLPLPAFTLSQGLNEHDEELAGRSARDQSSRRLENRNRHVQPVVLVRGSPERDAGNAVSRAPSAGAVTPPLPLLPPVSSAGAPAGGEQAAVSNPPRQLHPLQHAALPIPPFPLLYQGTLLTAPVPREGFSEAQVEPAVITVEATPVADTDDDEETAGLRRDTAPACTAAASGTGATRSWLPGLELMRLPALDLALNQLMRERVPGSVAAPVTTASAMAAEQRSRSAVGSCWRQVVHHSGCAEADASGRVVAAAEATGPRNAIDLDAEADEGSLSSTSGSDADVRVWGGRQLLNAEQLLSLVASSGPAPGPGNLHGPGEPGSGAAVPEIEFARPSAARTLGLRNGASNETGEDARPWTHCVAGLSSLNGRPRPFGTPRALLGMTNSVSGQNRRQRPRHPGGLSHGDHVSTAPRDLGAGAQGGTDVAAAAGAAARLPLLLWGNRFSNPEFTERLQRLLMRRAASMENGRSDAEHYPVWAMPAPATAAASGPRVSQARQSMASPAAPPLSAATLASSPLRAPPAASFEPRLLRLPNTELGVTALNMLSGPTPRPSVGQRVTAAAGMSNGGADVRPLLASAAGAVTAAAASGSPGSGLWGDRYDEEEWQRPIMAMQDDTGDLPAIGATTLQSAFQSEDEGGAPTSNPAHMGGLRGASNRLGQLRASSLFEGRRRVQRRQQRAGRQAWQEHSTDSHVLDSNYSSDGSSGLCHYYYSDGNTDHRALVNQLNPSARVPLVDLVFPRIGTLPSSGGSSMLGTRHVGSPAQVMGNPMSTSLMEAPWGVRHMDLPQRRSRSSLGGLGAGHPRDDSAASASWENPSKHRPTQLAGSGEVGSSSGSTVSTSSEMPDLVSDSDSSPEWEWPHVEHQPQRPTLWRQRRHGLIGPALLGLPPGFVPLAAVDCSGLSMGTWSGVMNRRARATYTSQEEDADADTQSPTGFSSDFHTAREGSPAVAAALQMMVTEGSDNAASLPQAVADAGPSASGWRANTDPPGVSSDPEERSNNTPYSRLVMPRCFAQMDVGSNADTCSNADSELEEIAARLSHPVASVSRELRNSEAVACGDELPRLVVPNARGAAAGEGISPEPALSVSPSEAIVPESDSVFADVANVDAWAQSPPELIVGDNSHGEYSSWHSLASSRRSLRQRLGSQVALPDAVDAAGLIARTVAQECMDRSEAFGGPSSRRPQHIEHEDVRARLAWPFSDADGCTSDGSDLPTYWWASPRDRQPIEGICFPGSARNAGSPDRGGVEEDLGSIEMPPSSCSTDEDIEANGTVAAADGDSSDGDLLPPALVDREDEEALPPALVDSEDEEALPPALVDSEDEEALPPALVDSEETSAPDDESEGQSTVPFLIHEDRSSTSTGNDGNGDSRPMEGGSIADESDGQLQVARDLWVDEEYEQDYGDRGNTPSFSNRRHWVTGERVFGHSVSSEMDSDNGLPDVLSSSELEPFLHSRADRGQAGGGIGTAHVNPIAALSTLSPNSLARSQPDSRAISIPSGNRQLLQSSTRLPPIGSTVAASHSRTYALPGVTPAGIRSESAGASSLSVYRRMAEQMYLETTTFAPSDQDGGTANSDISSDSMPPLVSLNSPHSGSRGSSGRSSLADNDAYEPRTSGPAVVRRRRAWAEYQGFPSSQRQQDASLPFAAGTTATVTATEPAPPRSLRGSPPAPSQRTANVSTSVTGTTDELTSTETDSTWGAAVEALLRVLIDVRSGDRVSAGAGGSVASRAARSVSGSIAHMPTTTATLNGPQPHPIAAGNGAGSSSANGSGNSSRVGPPSQIVASLVRIPADVLSNVPPGSVLSITIPAGGLSSSIRGGSSNISLGGSGGGSRPGSNTTAARILQLGALSSFPLSWRSYLPAEENSGRHPNDYPGLPGIYDERDIPPWAARFAPRVPPELPTLRDTTAGSDSGGAQQVAVSSETRTTQADVQQDANVVEDNSTYQMRSMPASWEAQWDDFSFSTADEDDGDDNTSTNYMEANRDVEERNCQAAGDSEGQQCDTESLPDSLPDLLPLEESPAATESSAAARLRGLRDPALPEMTAANASGREMALPPPNNASQGELPPRQYFVEMLAGMEPPVRRVDRRDGEGNVGRESGGAAAQAVSLDDARAAAYHLHSAAAHMPHELQHLQDGSRDRSPAPIDVPGAGEATGTRERRVAAPDLVGSGEGDCNVGVVEMLTELEGLPGLPPIELQRQLQQPDGRQPQLREHNSVGPVLQGAGEPLHPGAGVTAAMAVSDLHEGPESRHVRRGSAPARVPLPPMPEGAGAAPPQHSLVAGARGLNTVSRYAGPDMEDGNAEPESLLLGAVAVQETLPTAASEFGRGVVAARVAPGTAREPGSVPARRNAVTYPRSVLLDMLEALRSSETAASSSLVGSSHGSIMAAAAAHVPNATAATSMQMVGMGLGLHERATRSASHVAATAALLRDDSFVAQLLGGLPGVAISPPACCVQETVRMLQSGEEGAGMGSKMELCNLIID</sequence>
<feature type="compositionally biased region" description="Low complexity" evidence="1">
    <location>
        <begin position="1398"/>
        <end position="1415"/>
    </location>
</feature>
<gene>
    <name evidence="2" type="ORF">Vretimale_13594</name>
</gene>
<feature type="compositionally biased region" description="Low complexity" evidence="1">
    <location>
        <begin position="1071"/>
        <end position="1093"/>
    </location>
</feature>
<feature type="compositionally biased region" description="Low complexity" evidence="1">
    <location>
        <begin position="2161"/>
        <end position="2171"/>
    </location>
</feature>
<feature type="compositionally biased region" description="Low complexity" evidence="1">
    <location>
        <begin position="471"/>
        <end position="491"/>
    </location>
</feature>
<evidence type="ECO:0000313" key="2">
    <source>
        <dbReference type="EMBL" id="GIM09779.1"/>
    </source>
</evidence>
<feature type="region of interest" description="Disordered" evidence="1">
    <location>
        <begin position="2557"/>
        <end position="2597"/>
    </location>
</feature>
<feature type="region of interest" description="Disordered" evidence="1">
    <location>
        <begin position="468"/>
        <end position="492"/>
    </location>
</feature>
<feature type="region of interest" description="Disordered" evidence="1">
    <location>
        <begin position="329"/>
        <end position="360"/>
    </location>
</feature>
<comment type="caution">
    <text evidence="2">The sequence shown here is derived from an EMBL/GenBank/DDBJ whole genome shotgun (WGS) entry which is preliminary data.</text>
</comment>
<feature type="region of interest" description="Disordered" evidence="1">
    <location>
        <begin position="2766"/>
        <end position="2791"/>
    </location>
</feature>
<proteinExistence type="predicted"/>
<feature type="region of interest" description="Disordered" evidence="1">
    <location>
        <begin position="1871"/>
        <end position="1955"/>
    </location>
</feature>
<accession>A0A8J4LTP5</accession>
<feature type="compositionally biased region" description="Low complexity" evidence="1">
    <location>
        <begin position="2325"/>
        <end position="2342"/>
    </location>
</feature>
<feature type="compositionally biased region" description="Polar residues" evidence="1">
    <location>
        <begin position="1501"/>
        <end position="1512"/>
    </location>
</feature>
<feature type="region of interest" description="Disordered" evidence="1">
    <location>
        <begin position="1061"/>
        <end position="1093"/>
    </location>
</feature>
<feature type="compositionally biased region" description="Polar residues" evidence="1">
    <location>
        <begin position="2472"/>
        <end position="2506"/>
    </location>
</feature>
<feature type="compositionally biased region" description="Low complexity" evidence="1">
    <location>
        <begin position="2572"/>
        <end position="2597"/>
    </location>
</feature>
<feature type="region of interest" description="Disordered" evidence="1">
    <location>
        <begin position="1799"/>
        <end position="1836"/>
    </location>
</feature>
<dbReference type="Proteomes" id="UP000722791">
    <property type="component" value="Unassembled WGS sequence"/>
</dbReference>
<feature type="region of interest" description="Disordered" evidence="1">
    <location>
        <begin position="527"/>
        <end position="549"/>
    </location>
</feature>
<feature type="region of interest" description="Disordered" evidence="1">
    <location>
        <begin position="2530"/>
        <end position="2549"/>
    </location>
</feature>
<feature type="compositionally biased region" description="Gly residues" evidence="1">
    <location>
        <begin position="99"/>
        <end position="125"/>
    </location>
</feature>
<feature type="compositionally biased region" description="Basic and acidic residues" evidence="1">
    <location>
        <begin position="2698"/>
        <end position="2708"/>
    </location>
</feature>
<feature type="region of interest" description="Disordered" evidence="1">
    <location>
        <begin position="1362"/>
        <end position="1442"/>
    </location>
</feature>
<feature type="compositionally biased region" description="Basic and acidic residues" evidence="1">
    <location>
        <begin position="593"/>
        <end position="611"/>
    </location>
</feature>
<protein>
    <submittedName>
        <fullName evidence="2">Uncharacterized protein</fullName>
    </submittedName>
</protein>
<organism evidence="2 3">
    <name type="scientific">Volvox reticuliferus</name>
    <dbReference type="NCBI Taxonomy" id="1737510"/>
    <lineage>
        <taxon>Eukaryota</taxon>
        <taxon>Viridiplantae</taxon>
        <taxon>Chlorophyta</taxon>
        <taxon>core chlorophytes</taxon>
        <taxon>Chlorophyceae</taxon>
        <taxon>CS clade</taxon>
        <taxon>Chlamydomonadales</taxon>
        <taxon>Volvocaceae</taxon>
        <taxon>Volvox</taxon>
    </lineage>
</organism>
<feature type="region of interest" description="Disordered" evidence="1">
    <location>
        <begin position="2465"/>
        <end position="2506"/>
    </location>
</feature>
<feature type="compositionally biased region" description="Polar residues" evidence="1">
    <location>
        <begin position="2129"/>
        <end position="2160"/>
    </location>
</feature>
<feature type="region of interest" description="Disordered" evidence="1">
    <location>
        <begin position="1544"/>
        <end position="1575"/>
    </location>
</feature>
<feature type="region of interest" description="Disordered" evidence="1">
    <location>
        <begin position="835"/>
        <end position="854"/>
    </location>
</feature>
<evidence type="ECO:0000313" key="3">
    <source>
        <dbReference type="Proteomes" id="UP000722791"/>
    </source>
</evidence>
<feature type="compositionally biased region" description="Polar residues" evidence="1">
    <location>
        <begin position="527"/>
        <end position="538"/>
    </location>
</feature>
<feature type="region of interest" description="Disordered" evidence="1">
    <location>
        <begin position="2698"/>
        <end position="2735"/>
    </location>
</feature>
<feature type="compositionally biased region" description="Acidic residues" evidence="1">
    <location>
        <begin position="197"/>
        <end position="253"/>
    </location>
</feature>
<feature type="region of interest" description="Disordered" evidence="1">
    <location>
        <begin position="86"/>
        <end position="138"/>
    </location>
</feature>
<feature type="compositionally biased region" description="Low complexity" evidence="1">
    <location>
        <begin position="650"/>
        <end position="660"/>
    </location>
</feature>
<evidence type="ECO:0000256" key="1">
    <source>
        <dbReference type="SAM" id="MobiDB-lite"/>
    </source>
</evidence>
<feature type="compositionally biased region" description="Low complexity" evidence="1">
    <location>
        <begin position="2247"/>
        <end position="2263"/>
    </location>
</feature>
<feature type="region of interest" description="Disordered" evidence="1">
    <location>
        <begin position="152"/>
        <end position="286"/>
    </location>
</feature>
<name>A0A8J4LTP5_9CHLO</name>
<feature type="region of interest" description="Disordered" evidence="1">
    <location>
        <begin position="876"/>
        <end position="898"/>
    </location>
</feature>